<keyword evidence="1" id="KW-0812">Transmembrane</keyword>
<dbReference type="EMBL" id="JAMKOV010000033">
    <property type="protein sequence ID" value="KAI8035577.1"/>
    <property type="molecule type" value="Genomic_DNA"/>
</dbReference>
<name>A0A9P9YEK8_9MUSC</name>
<keyword evidence="3" id="KW-1185">Reference proteome</keyword>
<comment type="caution">
    <text evidence="2">The sequence shown here is derived from an EMBL/GenBank/DDBJ whole genome shotgun (WGS) entry which is preliminary data.</text>
</comment>
<dbReference type="Proteomes" id="UP001059596">
    <property type="component" value="Unassembled WGS sequence"/>
</dbReference>
<evidence type="ECO:0000313" key="3">
    <source>
        <dbReference type="Proteomes" id="UP001059596"/>
    </source>
</evidence>
<accession>A0A9P9YEK8</accession>
<evidence type="ECO:0000256" key="1">
    <source>
        <dbReference type="SAM" id="Phobius"/>
    </source>
</evidence>
<feature type="transmembrane region" description="Helical" evidence="1">
    <location>
        <begin position="62"/>
        <end position="83"/>
    </location>
</feature>
<protein>
    <submittedName>
        <fullName evidence="2">Uncharacterized protein</fullName>
    </submittedName>
</protein>
<reference evidence="2" key="1">
    <citation type="journal article" date="2023" name="Genome Biol. Evol.">
        <title>Long-read-based Genome Assembly of Drosophila gunungcola Reveals Fewer Chemosensory Genes in Flower-breeding Species.</title>
        <authorList>
            <person name="Negi A."/>
            <person name="Liao B.Y."/>
            <person name="Yeh S.D."/>
        </authorList>
    </citation>
    <scope>NUCLEOTIDE SEQUENCE</scope>
    <source>
        <strain evidence="2">Sukarami</strain>
    </source>
</reference>
<evidence type="ECO:0000313" key="2">
    <source>
        <dbReference type="EMBL" id="KAI8035577.1"/>
    </source>
</evidence>
<keyword evidence="1" id="KW-0472">Membrane</keyword>
<keyword evidence="1" id="KW-1133">Transmembrane helix</keyword>
<dbReference type="AlphaFoldDB" id="A0A9P9YEK8"/>
<organism evidence="2 3">
    <name type="scientific">Drosophila gunungcola</name>
    <name type="common">fruit fly</name>
    <dbReference type="NCBI Taxonomy" id="103775"/>
    <lineage>
        <taxon>Eukaryota</taxon>
        <taxon>Metazoa</taxon>
        <taxon>Ecdysozoa</taxon>
        <taxon>Arthropoda</taxon>
        <taxon>Hexapoda</taxon>
        <taxon>Insecta</taxon>
        <taxon>Pterygota</taxon>
        <taxon>Neoptera</taxon>
        <taxon>Endopterygota</taxon>
        <taxon>Diptera</taxon>
        <taxon>Brachycera</taxon>
        <taxon>Muscomorpha</taxon>
        <taxon>Ephydroidea</taxon>
        <taxon>Drosophilidae</taxon>
        <taxon>Drosophila</taxon>
        <taxon>Sophophora</taxon>
    </lineage>
</organism>
<sequence length="100" mass="11133">MGRPPTRATPIASARCPSTCPCRLPLPSYPCPCSLGECIPISAYPHIRISALLMLILDCHVFRLPIIFKSLLVLGMGTIYGLFIELSHQNIFECYDNRVK</sequence>
<gene>
    <name evidence="2" type="ORF">M5D96_011626</name>
</gene>
<proteinExistence type="predicted"/>